<evidence type="ECO:0000256" key="1">
    <source>
        <dbReference type="SAM" id="Phobius"/>
    </source>
</evidence>
<dbReference type="Proteomes" id="UP000031561">
    <property type="component" value="Unassembled WGS sequence"/>
</dbReference>
<keyword evidence="3" id="KW-1185">Reference proteome</keyword>
<feature type="transmembrane region" description="Helical" evidence="1">
    <location>
        <begin position="355"/>
        <end position="380"/>
    </location>
</feature>
<evidence type="ECO:0000313" key="2">
    <source>
        <dbReference type="EMBL" id="MCM1983228.1"/>
    </source>
</evidence>
<feature type="transmembrane region" description="Helical" evidence="1">
    <location>
        <begin position="205"/>
        <end position="221"/>
    </location>
</feature>
<evidence type="ECO:0000313" key="3">
    <source>
        <dbReference type="Proteomes" id="UP000031561"/>
    </source>
</evidence>
<name>A0ABD4T422_9CYAN</name>
<keyword evidence="1" id="KW-1133">Transmembrane helix</keyword>
<feature type="transmembrane region" description="Helical" evidence="1">
    <location>
        <begin position="182"/>
        <end position="199"/>
    </location>
</feature>
<dbReference type="AlphaFoldDB" id="A0ABD4T422"/>
<keyword evidence="1" id="KW-0812">Transmembrane</keyword>
<feature type="transmembrane region" description="Helical" evidence="1">
    <location>
        <begin position="26"/>
        <end position="43"/>
    </location>
</feature>
<dbReference type="EMBL" id="JTHE03000059">
    <property type="protein sequence ID" value="MCM1983228.1"/>
    <property type="molecule type" value="Genomic_DNA"/>
</dbReference>
<feature type="transmembrane region" description="Helical" evidence="1">
    <location>
        <begin position="464"/>
        <end position="482"/>
    </location>
</feature>
<feature type="transmembrane region" description="Helical" evidence="1">
    <location>
        <begin position="233"/>
        <end position="250"/>
    </location>
</feature>
<feature type="transmembrane region" description="Helical" evidence="1">
    <location>
        <begin position="155"/>
        <end position="177"/>
    </location>
</feature>
<organism evidence="2 3">
    <name type="scientific">Lyngbya confervoides BDU141951</name>
    <dbReference type="NCBI Taxonomy" id="1574623"/>
    <lineage>
        <taxon>Bacteria</taxon>
        <taxon>Bacillati</taxon>
        <taxon>Cyanobacteriota</taxon>
        <taxon>Cyanophyceae</taxon>
        <taxon>Oscillatoriophycideae</taxon>
        <taxon>Oscillatoriales</taxon>
        <taxon>Microcoleaceae</taxon>
        <taxon>Lyngbya</taxon>
    </lineage>
</organism>
<protein>
    <recommendedName>
        <fullName evidence="4">Glycosyltransferase RgtA/B/C/D-like domain-containing protein</fullName>
    </recommendedName>
</protein>
<gene>
    <name evidence="2" type="ORF">QQ91_0010380</name>
</gene>
<proteinExistence type="predicted"/>
<feature type="transmembrane region" description="Helical" evidence="1">
    <location>
        <begin position="314"/>
        <end position="335"/>
    </location>
</feature>
<feature type="transmembrane region" description="Helical" evidence="1">
    <location>
        <begin position="99"/>
        <end position="120"/>
    </location>
</feature>
<sequence length="640" mass="70486">MAIRPYFFDPDASGFSPRSLFHTFRLGIPALILLLSCLLWSHLNWLKLDTFWGDPSHCLFVIYRVAMGDQPYSEVMWPYPPLGLWVMQWAFQSLGATYWSAQITFIALSTALVFLVWAIARTLMPEALALSTAIAFGLVGASYKGGPALFSLNVYTPAILTGTLGVLLAVWGSIVYLRTSPASIPAVLLLTGGAIIALLSKAECGFGSLVCIGYVMAYEAIAPFRKPGWFRPAMLPLFVLGPVILVYLWVGKQVGWGPLQAGLSGYNISHDACPWWPTGIGLVAIAASAGSVWGIAAVLSLCKYRLLRQLHGKRYQYFLGGGLLSVWLWGLYLFLWKEDILQATNLSHAGPLGLVKYALSSTSVFLSLQWFMLGVLGLCLGQWIRGHRRAPAPLIPFASILGLLVVVAMAQSLRSLFGHLISPFPMVAYASYPLLFIVLSFALWRYLAWICLSAVEPDRQRRRAAQFALLVTSLGLLAYGGLRLADRAMDLGHPFALQTQAGTVRLANQASLDLYEFVQRNIGPEDQLSDLSYGGGINFALHRSSPLFSTMFSWFSPSADILNLDLQKIQTHPPKLVILGENTGAYGLKIRCALPHIVWIPSQSRVNQSFPALTYIQTHYQPIYTTGDRTVYQRLSPSPS</sequence>
<feature type="transmembrane region" description="Helical" evidence="1">
    <location>
        <begin position="280"/>
        <end position="302"/>
    </location>
</feature>
<feature type="transmembrane region" description="Helical" evidence="1">
    <location>
        <begin position="392"/>
        <end position="410"/>
    </location>
</feature>
<keyword evidence="1" id="KW-0472">Membrane</keyword>
<reference evidence="2 3" key="1">
    <citation type="journal article" date="2015" name="Genome Announc.">
        <title>Draft Genome Sequence of Filamentous Marine Cyanobacterium Lyngbya confervoides Strain BDU141951.</title>
        <authorList>
            <person name="Chandrababunaidu M.M."/>
            <person name="Sen D."/>
            <person name="Tripathy S."/>
        </authorList>
    </citation>
    <scope>NUCLEOTIDE SEQUENCE [LARGE SCALE GENOMIC DNA]</scope>
    <source>
        <strain evidence="2 3">BDU141951</strain>
    </source>
</reference>
<feature type="transmembrane region" description="Helical" evidence="1">
    <location>
        <begin position="127"/>
        <end position="143"/>
    </location>
</feature>
<accession>A0ABD4T422</accession>
<feature type="transmembrane region" description="Helical" evidence="1">
    <location>
        <begin position="430"/>
        <end position="452"/>
    </location>
</feature>
<evidence type="ECO:0008006" key="4">
    <source>
        <dbReference type="Google" id="ProtNLM"/>
    </source>
</evidence>
<comment type="caution">
    <text evidence="2">The sequence shown here is derived from an EMBL/GenBank/DDBJ whole genome shotgun (WGS) entry which is preliminary data.</text>
</comment>
<dbReference type="RefSeq" id="WP_166282158.1">
    <property type="nucleotide sequence ID" value="NZ_JTHE03000059.1"/>
</dbReference>